<feature type="transmembrane region" description="Helical" evidence="1">
    <location>
        <begin position="133"/>
        <end position="149"/>
    </location>
</feature>
<evidence type="ECO:0000313" key="2">
    <source>
        <dbReference type="EMBL" id="MYC94193.1"/>
    </source>
</evidence>
<dbReference type="InterPro" id="IPR019206">
    <property type="entry name" value="DUF2085_TM"/>
</dbReference>
<dbReference type="AlphaFoldDB" id="A0A6B1D428"/>
<keyword evidence="1" id="KW-0472">Membrane</keyword>
<gene>
    <name evidence="2" type="ORF">F4X14_04415</name>
</gene>
<dbReference type="Pfam" id="PF09858">
    <property type="entry name" value="DUF2085"/>
    <property type="match status" value="1"/>
</dbReference>
<comment type="caution">
    <text evidence="2">The sequence shown here is derived from an EMBL/GenBank/DDBJ whole genome shotgun (WGS) entry which is preliminary data.</text>
</comment>
<proteinExistence type="predicted"/>
<dbReference type="EMBL" id="VXMH01000019">
    <property type="protein sequence ID" value="MYC94193.1"/>
    <property type="molecule type" value="Genomic_DNA"/>
</dbReference>
<sequence>MSQPVDSSGVGQVEGRIQKEVARRVDGAVLWIARHWLALFNALVALYLLLPFLAPALANAGLSRPASLIYSVYSATCHQLPERSYFLFGERPFYSLSSLEKGGLPEDQGLFQRRAFRGNDATGYKIAVCQRDVAIYGSVVLAGLLFGVLRRRVRGIGLKVYLLLLIPIALDGLSQLFGLRESNWWLRTVTGALFGGASVWLAYPYIEAAMRDVVRSEEMRLGHSLPDTALK</sequence>
<name>A0A6B1D428_9CHLR</name>
<organism evidence="2">
    <name type="scientific">Caldilineaceae bacterium SB0661_bin_32</name>
    <dbReference type="NCBI Taxonomy" id="2605255"/>
    <lineage>
        <taxon>Bacteria</taxon>
        <taxon>Bacillati</taxon>
        <taxon>Chloroflexota</taxon>
        <taxon>Caldilineae</taxon>
        <taxon>Caldilineales</taxon>
        <taxon>Caldilineaceae</taxon>
    </lineage>
</organism>
<protein>
    <submittedName>
        <fullName evidence="2">DUF2085 domain-containing protein</fullName>
    </submittedName>
</protein>
<keyword evidence="1" id="KW-0812">Transmembrane</keyword>
<evidence type="ECO:0000256" key="1">
    <source>
        <dbReference type="SAM" id="Phobius"/>
    </source>
</evidence>
<feature type="transmembrane region" description="Helical" evidence="1">
    <location>
        <begin position="184"/>
        <end position="206"/>
    </location>
</feature>
<keyword evidence="1" id="KW-1133">Transmembrane helix</keyword>
<feature type="transmembrane region" description="Helical" evidence="1">
    <location>
        <begin position="161"/>
        <end position="178"/>
    </location>
</feature>
<reference evidence="2" key="1">
    <citation type="submission" date="2019-09" db="EMBL/GenBank/DDBJ databases">
        <title>Characterisation of the sponge microbiome using genome-centric metagenomics.</title>
        <authorList>
            <person name="Engelberts J.P."/>
            <person name="Robbins S.J."/>
            <person name="De Goeij J.M."/>
            <person name="Aranda M."/>
            <person name="Bell S.C."/>
            <person name="Webster N.S."/>
        </authorList>
    </citation>
    <scope>NUCLEOTIDE SEQUENCE</scope>
    <source>
        <strain evidence="2">SB0661_bin_32</strain>
    </source>
</reference>
<feature type="transmembrane region" description="Helical" evidence="1">
    <location>
        <begin position="36"/>
        <end position="58"/>
    </location>
</feature>
<accession>A0A6B1D428</accession>